<dbReference type="Pfam" id="PF01636">
    <property type="entry name" value="APH"/>
    <property type="match status" value="1"/>
</dbReference>
<dbReference type="Gene3D" id="3.90.1200.10">
    <property type="match status" value="1"/>
</dbReference>
<reference evidence="2 3" key="1">
    <citation type="journal article" date="2016" name="Nat. Commun.">
        <title>Thousands of microbial genomes shed light on interconnected biogeochemical processes in an aquifer system.</title>
        <authorList>
            <person name="Anantharaman K."/>
            <person name="Brown C.T."/>
            <person name="Hug L.A."/>
            <person name="Sharon I."/>
            <person name="Castelle C.J."/>
            <person name="Probst A.J."/>
            <person name="Thomas B.C."/>
            <person name="Singh A."/>
            <person name="Wilkins M.J."/>
            <person name="Karaoz U."/>
            <person name="Brodie E.L."/>
            <person name="Williams K.H."/>
            <person name="Hubbard S.S."/>
            <person name="Banfield J.F."/>
        </authorList>
    </citation>
    <scope>NUCLEOTIDE SEQUENCE [LARGE SCALE GENOMIC DNA]</scope>
</reference>
<evidence type="ECO:0000313" key="3">
    <source>
        <dbReference type="Proteomes" id="UP000179266"/>
    </source>
</evidence>
<evidence type="ECO:0000259" key="1">
    <source>
        <dbReference type="Pfam" id="PF01636"/>
    </source>
</evidence>
<dbReference type="AlphaFoldDB" id="A0A1F7RVZ6"/>
<accession>A0A1F7RVZ6</accession>
<feature type="domain" description="Aminoglycoside phosphotransferase" evidence="1">
    <location>
        <begin position="43"/>
        <end position="234"/>
    </location>
</feature>
<name>A0A1F7RVZ6_9BACT</name>
<sequence>MSTCCCPDINGIENLVLLDTCSGNVDGYCFLLFEKNKKFPEIVAKIARTTPGKKIYNTEFENLQILENTGLNSPVQTVPKPLGKWEVDDVLITFQDALQGPLMKNVPGKIIFSSSNVLRNLSSVTKWLNTFQSNFGILQKKMTETFYKNTVLKSIYTFLNRYLISEADMKFLINRFEKKSSLQGQTIPFVVRHGDFCTANIIMQIDSIGVIDWEFALRPYFPLFDLFYFLSSVRYPFHGYQSESNHFDSFISVFWGRNYFNESVRMIIRETCETLGIPENIVHDFFLLSLIDVANMKYQRLEESNCVYWEIDSETIISEHEKIKRWEKLTGVEMDAPFARIRKGVFENIRFVVNKGFPDLF</sequence>
<dbReference type="SUPFAM" id="SSF56112">
    <property type="entry name" value="Protein kinase-like (PK-like)"/>
    <property type="match status" value="1"/>
</dbReference>
<organism evidence="2 3">
    <name type="scientific">Candidatus Schekmanbacteria bacterium RBG_13_48_7</name>
    <dbReference type="NCBI Taxonomy" id="1817878"/>
    <lineage>
        <taxon>Bacteria</taxon>
        <taxon>Candidatus Schekmaniibacteriota</taxon>
    </lineage>
</organism>
<comment type="caution">
    <text evidence="2">The sequence shown here is derived from an EMBL/GenBank/DDBJ whole genome shotgun (WGS) entry which is preliminary data.</text>
</comment>
<dbReference type="Proteomes" id="UP000179266">
    <property type="component" value="Unassembled WGS sequence"/>
</dbReference>
<protein>
    <recommendedName>
        <fullName evidence="1">Aminoglycoside phosphotransferase domain-containing protein</fullName>
    </recommendedName>
</protein>
<dbReference type="InterPro" id="IPR002575">
    <property type="entry name" value="Aminoglycoside_PTrfase"/>
</dbReference>
<gene>
    <name evidence="2" type="ORF">A2161_00710</name>
</gene>
<dbReference type="EMBL" id="MGDD01000164">
    <property type="protein sequence ID" value="OGL45723.1"/>
    <property type="molecule type" value="Genomic_DNA"/>
</dbReference>
<proteinExistence type="predicted"/>
<evidence type="ECO:0000313" key="2">
    <source>
        <dbReference type="EMBL" id="OGL45723.1"/>
    </source>
</evidence>
<dbReference type="InterPro" id="IPR011009">
    <property type="entry name" value="Kinase-like_dom_sf"/>
</dbReference>